<gene>
    <name evidence="7" type="ORF">Mia14_0081</name>
</gene>
<dbReference type="GO" id="GO:0004222">
    <property type="term" value="F:metalloendopeptidase activity"/>
    <property type="evidence" value="ECO:0007669"/>
    <property type="project" value="InterPro"/>
</dbReference>
<dbReference type="PANTHER" id="PTHR13325">
    <property type="entry name" value="PROTEASE M50 MEMBRANE-BOUND TRANSCRIPTION FACTOR SITE 2 PROTEASE"/>
    <property type="match status" value="1"/>
</dbReference>
<feature type="transmembrane region" description="Helical" evidence="5">
    <location>
        <begin position="107"/>
        <end position="127"/>
    </location>
</feature>
<comment type="subcellular location">
    <subcellularLocation>
        <location evidence="1">Endomembrane system</location>
        <topology evidence="1">Multi-pass membrane protein</topology>
    </subcellularLocation>
</comment>
<dbReference type="Gene3D" id="2.30.42.10">
    <property type="match status" value="1"/>
</dbReference>
<dbReference type="EMBL" id="CP019964">
    <property type="protein sequence ID" value="ASI13424.1"/>
    <property type="molecule type" value="Genomic_DNA"/>
</dbReference>
<evidence type="ECO:0000256" key="3">
    <source>
        <dbReference type="ARBA" id="ARBA00022989"/>
    </source>
</evidence>
<dbReference type="PRINTS" id="PR01000">
    <property type="entry name" value="SREBPS2PTASE"/>
</dbReference>
<dbReference type="InterPro" id="IPR036034">
    <property type="entry name" value="PDZ_sf"/>
</dbReference>
<evidence type="ECO:0000313" key="7">
    <source>
        <dbReference type="EMBL" id="ASI13424.1"/>
    </source>
</evidence>
<reference evidence="7 8" key="1">
    <citation type="journal article" date="2017" name="Nat. Commun.">
        <title>'ARMAN' archaea depend on association with euryarchaeal host in culture and in situ.</title>
        <authorList>
            <person name="Golyshina O."/>
            <person name="Toshchakov S."/>
            <person name="Makarova K."/>
            <person name="Gavrilov S."/>
            <person name="Korzhenkov A."/>
            <person name="La Cono V."/>
            <person name="Arcadi E."/>
            <person name="Nechitaylo T."/>
            <person name="Ferrer M."/>
            <person name="Kublanov I."/>
            <person name="Wolf Y."/>
            <person name="Yakimov M."/>
            <person name="Golyshin P."/>
            <person name="Slesarev A."/>
            <person name="Kozyavkin S."/>
        </authorList>
    </citation>
    <scope>NUCLEOTIDE SEQUENCE [LARGE SCALE GENOMIC DNA]</scope>
    <source>
        <strain evidence="7 8">Mia14</strain>
    </source>
</reference>
<dbReference type="GO" id="GO:0005737">
    <property type="term" value="C:cytoplasm"/>
    <property type="evidence" value="ECO:0007669"/>
    <property type="project" value="TreeGrafter"/>
</dbReference>
<keyword evidence="8" id="KW-1185">Reference proteome</keyword>
<keyword evidence="2 5" id="KW-0812">Transmembrane</keyword>
<dbReference type="InterPro" id="IPR001193">
    <property type="entry name" value="MBTPS2"/>
</dbReference>
<dbReference type="AlphaFoldDB" id="A0A218NLS2"/>
<evidence type="ECO:0000256" key="1">
    <source>
        <dbReference type="ARBA" id="ARBA00004127"/>
    </source>
</evidence>
<dbReference type="PANTHER" id="PTHR13325:SF3">
    <property type="entry name" value="MEMBRANE-BOUND TRANSCRIPTION FACTOR SITE-2 PROTEASE"/>
    <property type="match status" value="1"/>
</dbReference>
<sequence length="480" mass="52849">MAYVILLVVSMFIIYRLYYASYLGLILQWVLAIATLIISGIIITKVDGLNGGYGIYLLKTKRGLNAIRKIAYSNEKFWQLFAAWGMILGFGVLSYLILGNKISKKMYAFGLISLIIITMFVLPYMSYAATFINLPKLSSHVDFITSIKVPGFFTLLYDLAHESPVLVILNIITISTGFAGYVLSSILYNAGDIVYLVIKSIEISSVKPLSSGIPGVAPVIPGIDLPLVAGLIALALLLVVHEFSHGILAALSKVKLKSIGLLMLGILPMGAFVEPNEDEIAKLDNLSQNKISVAGVSANFLFMIIFFIPMILMLPYVVNHIYHTNVVVVGTMKGYPAYGVVKNNSDLLYWNGLKVKNLTELENDASKTYPGELINIATSTGNYSLVAKPYNKTTSLIGIEVEQVTEPLTNTVSKSVIFFFYTLFALSFMLNFLIGAVNLLPIPGFDGWRIYSTSIKDKRKIHLIIAIIIIALVVNVLPWF</sequence>
<dbReference type="KEGG" id="marh:Mia14_0081"/>
<feature type="transmembrane region" description="Helical" evidence="5">
    <location>
        <begin position="296"/>
        <end position="318"/>
    </location>
</feature>
<feature type="transmembrane region" description="Helical" evidence="5">
    <location>
        <begin position="165"/>
        <end position="198"/>
    </location>
</feature>
<feature type="transmembrane region" description="Helical" evidence="5">
    <location>
        <begin position="219"/>
        <end position="239"/>
    </location>
</feature>
<feature type="domain" description="Peptidase M50" evidence="6">
    <location>
        <begin position="230"/>
        <end position="457"/>
    </location>
</feature>
<feature type="transmembrane region" description="Helical" evidence="5">
    <location>
        <begin position="461"/>
        <end position="479"/>
    </location>
</feature>
<proteinExistence type="predicted"/>
<evidence type="ECO:0000259" key="6">
    <source>
        <dbReference type="Pfam" id="PF02163"/>
    </source>
</evidence>
<keyword evidence="4 5" id="KW-0472">Membrane</keyword>
<keyword evidence="3 5" id="KW-1133">Transmembrane helix</keyword>
<dbReference type="GO" id="GO:0016020">
    <property type="term" value="C:membrane"/>
    <property type="evidence" value="ECO:0007669"/>
    <property type="project" value="InterPro"/>
</dbReference>
<dbReference type="Proteomes" id="UP000197679">
    <property type="component" value="Chromosome"/>
</dbReference>
<feature type="transmembrane region" description="Helical" evidence="5">
    <location>
        <begin position="20"/>
        <end position="43"/>
    </location>
</feature>
<dbReference type="GO" id="GO:0031293">
    <property type="term" value="P:membrane protein intracellular domain proteolysis"/>
    <property type="evidence" value="ECO:0007669"/>
    <property type="project" value="TreeGrafter"/>
</dbReference>
<evidence type="ECO:0000256" key="5">
    <source>
        <dbReference type="SAM" id="Phobius"/>
    </source>
</evidence>
<dbReference type="GO" id="GO:0012505">
    <property type="term" value="C:endomembrane system"/>
    <property type="evidence" value="ECO:0007669"/>
    <property type="project" value="UniProtKB-SubCell"/>
</dbReference>
<feature type="transmembrane region" description="Helical" evidence="5">
    <location>
        <begin position="77"/>
        <end position="98"/>
    </location>
</feature>
<dbReference type="InterPro" id="IPR008915">
    <property type="entry name" value="Peptidase_M50"/>
</dbReference>
<feature type="transmembrane region" description="Helical" evidence="5">
    <location>
        <begin position="416"/>
        <end position="440"/>
    </location>
</feature>
<evidence type="ECO:0000256" key="4">
    <source>
        <dbReference type="ARBA" id="ARBA00023136"/>
    </source>
</evidence>
<evidence type="ECO:0000256" key="2">
    <source>
        <dbReference type="ARBA" id="ARBA00022692"/>
    </source>
</evidence>
<dbReference type="Pfam" id="PF02163">
    <property type="entry name" value="Peptidase_M50"/>
    <property type="match status" value="1"/>
</dbReference>
<name>A0A218NLS2_9ARCH</name>
<accession>A0A218NLS2</accession>
<organism evidence="7 8">
    <name type="scientific">Candidatus Mancarchaeum acidiphilum</name>
    <dbReference type="NCBI Taxonomy" id="1920749"/>
    <lineage>
        <taxon>Archaea</taxon>
        <taxon>Candidatus Micrarchaeota</taxon>
        <taxon>Candidatus Mancarchaeum</taxon>
    </lineage>
</organism>
<evidence type="ECO:0000313" key="8">
    <source>
        <dbReference type="Proteomes" id="UP000197679"/>
    </source>
</evidence>
<protein>
    <submittedName>
        <fullName evidence="7">S2P/M50B family signal peptide peptidase RseP</fullName>
    </submittedName>
</protein>